<evidence type="ECO:0000313" key="10">
    <source>
        <dbReference type="EMBL" id="OGK19727.1"/>
    </source>
</evidence>
<dbReference type="InterPro" id="IPR000223">
    <property type="entry name" value="Pept_S26A_signal_pept_1"/>
</dbReference>
<name>A0A1F7GLC9_9BACT</name>
<dbReference type="GO" id="GO:0006465">
    <property type="term" value="P:signal peptide processing"/>
    <property type="evidence" value="ECO:0007669"/>
    <property type="project" value="InterPro"/>
</dbReference>
<evidence type="ECO:0000313" key="11">
    <source>
        <dbReference type="Proteomes" id="UP000177026"/>
    </source>
</evidence>
<dbReference type="InterPro" id="IPR019757">
    <property type="entry name" value="Pept_S26A_signal_pept_1_Lys-AS"/>
</dbReference>
<comment type="catalytic activity">
    <reaction evidence="1 7">
        <text>Cleavage of hydrophobic, N-terminal signal or leader sequences from secreted and periplasmic proteins.</text>
        <dbReference type="EC" id="3.4.21.89"/>
    </reaction>
</comment>
<dbReference type="Pfam" id="PF10502">
    <property type="entry name" value="Peptidase_S26"/>
    <property type="match status" value="1"/>
</dbReference>
<evidence type="ECO:0000256" key="1">
    <source>
        <dbReference type="ARBA" id="ARBA00000677"/>
    </source>
</evidence>
<feature type="active site" evidence="6">
    <location>
        <position position="87"/>
    </location>
</feature>
<dbReference type="NCBIfam" id="TIGR02227">
    <property type="entry name" value="sigpep_I_bact"/>
    <property type="match status" value="1"/>
</dbReference>
<accession>A0A1F7GLC9</accession>
<evidence type="ECO:0000256" key="2">
    <source>
        <dbReference type="ARBA" id="ARBA00009370"/>
    </source>
</evidence>
<dbReference type="CDD" id="cd06530">
    <property type="entry name" value="S26_SPase_I"/>
    <property type="match status" value="1"/>
</dbReference>
<dbReference type="EC" id="3.4.21.89" evidence="3 7"/>
<sequence length="184" mass="21115">MITQFIKKLVSFLVDSLETIAFVGSIYIVVYLYFFFPTQVVGASMEPTFDSGDKVIISRISYKLHTPERSDVIAFKSPRNPDIDYFKRVIGLPGDKLLFKNKRIYLNWNLLDESYISASTNVWQNGFVKEGEEVIVPDEYIFVMGDNRPRSSDSREFGFIPVTSIEGKAIFRFFPPDKVGIIEL</sequence>
<dbReference type="AlphaFoldDB" id="A0A1F7GLC9"/>
<keyword evidence="7" id="KW-0812">Transmembrane</keyword>
<dbReference type="GO" id="GO:0016020">
    <property type="term" value="C:membrane"/>
    <property type="evidence" value="ECO:0007669"/>
    <property type="project" value="UniProtKB-SubCell"/>
</dbReference>
<keyword evidence="5 7" id="KW-0378">Hydrolase</keyword>
<evidence type="ECO:0000259" key="9">
    <source>
        <dbReference type="Pfam" id="PF10502"/>
    </source>
</evidence>
<evidence type="ECO:0000256" key="3">
    <source>
        <dbReference type="ARBA" id="ARBA00013208"/>
    </source>
</evidence>
<dbReference type="PANTHER" id="PTHR43390:SF1">
    <property type="entry name" value="CHLOROPLAST PROCESSING PEPTIDASE"/>
    <property type="match status" value="1"/>
</dbReference>
<dbReference type="Gene3D" id="2.10.109.10">
    <property type="entry name" value="Umud Fragment, subunit A"/>
    <property type="match status" value="1"/>
</dbReference>
<keyword evidence="7" id="KW-0472">Membrane</keyword>
<dbReference type="Proteomes" id="UP000177026">
    <property type="component" value="Unassembled WGS sequence"/>
</dbReference>
<evidence type="ECO:0000256" key="5">
    <source>
        <dbReference type="ARBA" id="ARBA00022801"/>
    </source>
</evidence>
<feature type="transmembrane region" description="Helical" evidence="7">
    <location>
        <begin position="12"/>
        <end position="36"/>
    </location>
</feature>
<dbReference type="PROSITE" id="PS00501">
    <property type="entry name" value="SPASE_I_1"/>
    <property type="match status" value="1"/>
</dbReference>
<evidence type="ECO:0000256" key="6">
    <source>
        <dbReference type="PIRSR" id="PIRSR600223-1"/>
    </source>
</evidence>
<keyword evidence="7" id="KW-1133">Transmembrane helix</keyword>
<dbReference type="InterPro" id="IPR036286">
    <property type="entry name" value="LexA/Signal_pep-like_sf"/>
</dbReference>
<keyword evidence="4 7" id="KW-0645">Protease</keyword>
<dbReference type="SUPFAM" id="SSF51306">
    <property type="entry name" value="LexA/Signal peptidase"/>
    <property type="match status" value="1"/>
</dbReference>
<organism evidence="10 11">
    <name type="scientific">Candidatus Roizmanbacteria bacterium RIFCSPHIGHO2_01_FULL_39_8</name>
    <dbReference type="NCBI Taxonomy" id="1802033"/>
    <lineage>
        <taxon>Bacteria</taxon>
        <taxon>Candidatus Roizmaniibacteriota</taxon>
    </lineage>
</organism>
<evidence type="ECO:0000256" key="7">
    <source>
        <dbReference type="RuleBase" id="RU003993"/>
    </source>
</evidence>
<evidence type="ECO:0000256" key="8">
    <source>
        <dbReference type="RuleBase" id="RU362042"/>
    </source>
</evidence>
<dbReference type="GO" id="GO:0004252">
    <property type="term" value="F:serine-type endopeptidase activity"/>
    <property type="evidence" value="ECO:0007669"/>
    <property type="project" value="InterPro"/>
</dbReference>
<dbReference type="PROSITE" id="PS00760">
    <property type="entry name" value="SPASE_I_2"/>
    <property type="match status" value="1"/>
</dbReference>
<feature type="active site" evidence="6">
    <location>
        <position position="44"/>
    </location>
</feature>
<reference evidence="10 11" key="1">
    <citation type="journal article" date="2016" name="Nat. Commun.">
        <title>Thousands of microbial genomes shed light on interconnected biogeochemical processes in an aquifer system.</title>
        <authorList>
            <person name="Anantharaman K."/>
            <person name="Brown C.T."/>
            <person name="Hug L.A."/>
            <person name="Sharon I."/>
            <person name="Castelle C.J."/>
            <person name="Probst A.J."/>
            <person name="Thomas B.C."/>
            <person name="Singh A."/>
            <person name="Wilkins M.J."/>
            <person name="Karaoz U."/>
            <person name="Brodie E.L."/>
            <person name="Williams K.H."/>
            <person name="Hubbard S.S."/>
            <person name="Banfield J.F."/>
        </authorList>
    </citation>
    <scope>NUCLEOTIDE SEQUENCE [LARGE SCALE GENOMIC DNA]</scope>
</reference>
<dbReference type="InterPro" id="IPR019756">
    <property type="entry name" value="Pept_S26A_signal_pept_1_Ser-AS"/>
</dbReference>
<dbReference type="PANTHER" id="PTHR43390">
    <property type="entry name" value="SIGNAL PEPTIDASE I"/>
    <property type="match status" value="1"/>
</dbReference>
<evidence type="ECO:0000256" key="4">
    <source>
        <dbReference type="ARBA" id="ARBA00022670"/>
    </source>
</evidence>
<dbReference type="EMBL" id="MFZI01000044">
    <property type="protein sequence ID" value="OGK19727.1"/>
    <property type="molecule type" value="Genomic_DNA"/>
</dbReference>
<gene>
    <name evidence="10" type="ORF">A2866_03730</name>
</gene>
<dbReference type="InterPro" id="IPR019533">
    <property type="entry name" value="Peptidase_S26"/>
</dbReference>
<dbReference type="PRINTS" id="PR00727">
    <property type="entry name" value="LEADERPTASE"/>
</dbReference>
<dbReference type="GO" id="GO:0009003">
    <property type="term" value="F:signal peptidase activity"/>
    <property type="evidence" value="ECO:0007669"/>
    <property type="project" value="UniProtKB-EC"/>
</dbReference>
<feature type="domain" description="Peptidase S26" evidence="9">
    <location>
        <begin position="16"/>
        <end position="174"/>
    </location>
</feature>
<proteinExistence type="inferred from homology"/>
<comment type="caution">
    <text evidence="10">The sequence shown here is derived from an EMBL/GenBank/DDBJ whole genome shotgun (WGS) entry which is preliminary data.</text>
</comment>
<protein>
    <recommendedName>
        <fullName evidence="3 7">Signal peptidase I</fullName>
        <ecNumber evidence="3 7">3.4.21.89</ecNumber>
    </recommendedName>
</protein>
<dbReference type="PROSITE" id="PS00761">
    <property type="entry name" value="SPASE_I_3"/>
    <property type="match status" value="1"/>
</dbReference>
<dbReference type="InterPro" id="IPR019758">
    <property type="entry name" value="Pept_S26A_signal_pept_1_CS"/>
</dbReference>
<comment type="subcellular location">
    <subcellularLocation>
        <location evidence="8">Membrane</location>
        <topology evidence="8">Single-pass type II membrane protein</topology>
    </subcellularLocation>
</comment>
<comment type="similarity">
    <text evidence="2 8">Belongs to the peptidase S26 family.</text>
</comment>